<gene>
    <name evidence="3" type="ORF">F7725_021345</name>
</gene>
<dbReference type="EMBL" id="JAAKFY010000013">
    <property type="protein sequence ID" value="KAF3848317.1"/>
    <property type="molecule type" value="Genomic_DNA"/>
</dbReference>
<dbReference type="Proteomes" id="UP000518266">
    <property type="component" value="Unassembled WGS sequence"/>
</dbReference>
<reference evidence="3 4" key="1">
    <citation type="submission" date="2020-03" db="EMBL/GenBank/DDBJ databases">
        <title>Dissostichus mawsoni Genome sequencing and assembly.</title>
        <authorList>
            <person name="Park H."/>
        </authorList>
    </citation>
    <scope>NUCLEOTIDE SEQUENCE [LARGE SCALE GENOMIC DNA]</scope>
    <source>
        <strain evidence="3">DM0001</strain>
        <tissue evidence="3">Muscle</tissue>
    </source>
</reference>
<feature type="region of interest" description="Disordered" evidence="1">
    <location>
        <begin position="159"/>
        <end position="184"/>
    </location>
</feature>
<sequence length="184" mass="19824">MMHERKLFSLIGQNGTDKKKQKKRVKVRAFIRTFFSFFFCFVVVVEGVLQREFPFSSSSSSSWPVGGAAGYEASCSVSSSSSGCSSGSSRPCLSSPLIVGLLDDFRSSPPDQAHLAEDAEDVSLTQRPRVFVFAGTRPPLVVGGHLLGVVFSGLAPLSDQGAGDGRRHLPENQRNKPLRTLASS</sequence>
<keyword evidence="2" id="KW-1133">Transmembrane helix</keyword>
<accession>A0A7J5YIM8</accession>
<evidence type="ECO:0000256" key="2">
    <source>
        <dbReference type="SAM" id="Phobius"/>
    </source>
</evidence>
<keyword evidence="4" id="KW-1185">Reference proteome</keyword>
<feature type="non-terminal residue" evidence="3">
    <location>
        <position position="1"/>
    </location>
</feature>
<feature type="compositionally biased region" description="Basic and acidic residues" evidence="1">
    <location>
        <begin position="164"/>
        <end position="174"/>
    </location>
</feature>
<evidence type="ECO:0008006" key="5">
    <source>
        <dbReference type="Google" id="ProtNLM"/>
    </source>
</evidence>
<feature type="transmembrane region" description="Helical" evidence="2">
    <location>
        <begin position="29"/>
        <end position="49"/>
    </location>
</feature>
<evidence type="ECO:0000313" key="4">
    <source>
        <dbReference type="Proteomes" id="UP000518266"/>
    </source>
</evidence>
<name>A0A7J5YIM8_DISMA</name>
<dbReference type="AlphaFoldDB" id="A0A7J5YIM8"/>
<evidence type="ECO:0000313" key="3">
    <source>
        <dbReference type="EMBL" id="KAF3848317.1"/>
    </source>
</evidence>
<protein>
    <recommendedName>
        <fullName evidence="5">Transmembrane protein</fullName>
    </recommendedName>
</protein>
<proteinExistence type="predicted"/>
<keyword evidence="2" id="KW-0812">Transmembrane</keyword>
<keyword evidence="2" id="KW-0472">Membrane</keyword>
<evidence type="ECO:0000256" key="1">
    <source>
        <dbReference type="SAM" id="MobiDB-lite"/>
    </source>
</evidence>
<organism evidence="3 4">
    <name type="scientific">Dissostichus mawsoni</name>
    <name type="common">Antarctic cod</name>
    <dbReference type="NCBI Taxonomy" id="36200"/>
    <lineage>
        <taxon>Eukaryota</taxon>
        <taxon>Metazoa</taxon>
        <taxon>Chordata</taxon>
        <taxon>Craniata</taxon>
        <taxon>Vertebrata</taxon>
        <taxon>Euteleostomi</taxon>
        <taxon>Actinopterygii</taxon>
        <taxon>Neopterygii</taxon>
        <taxon>Teleostei</taxon>
        <taxon>Neoteleostei</taxon>
        <taxon>Acanthomorphata</taxon>
        <taxon>Eupercaria</taxon>
        <taxon>Perciformes</taxon>
        <taxon>Notothenioidei</taxon>
        <taxon>Nototheniidae</taxon>
        <taxon>Dissostichus</taxon>
    </lineage>
</organism>
<comment type="caution">
    <text evidence="3">The sequence shown here is derived from an EMBL/GenBank/DDBJ whole genome shotgun (WGS) entry which is preliminary data.</text>
</comment>